<dbReference type="SUPFAM" id="SSF54001">
    <property type="entry name" value="Cysteine proteinases"/>
    <property type="match status" value="1"/>
</dbReference>
<keyword evidence="3 8" id="KW-0378">Hydrolase</keyword>
<dbReference type="PROSITE" id="PS51935">
    <property type="entry name" value="NLPC_P60"/>
    <property type="match status" value="1"/>
</dbReference>
<evidence type="ECO:0000256" key="6">
    <source>
        <dbReference type="SAM" id="SignalP"/>
    </source>
</evidence>
<evidence type="ECO:0000313" key="8">
    <source>
        <dbReference type="EMBL" id="MBB3729835.1"/>
    </source>
</evidence>
<dbReference type="Gene3D" id="3.90.1720.10">
    <property type="entry name" value="endopeptidase domain like (from Nostoc punctiforme)"/>
    <property type="match status" value="1"/>
</dbReference>
<keyword evidence="9" id="KW-1185">Reference proteome</keyword>
<dbReference type="PANTHER" id="PTHR47359:SF3">
    <property type="entry name" value="NLP_P60 DOMAIN-CONTAINING PROTEIN-RELATED"/>
    <property type="match status" value="1"/>
</dbReference>
<organism evidence="8 9">
    <name type="scientific">Nonomuraea dietziae</name>
    <dbReference type="NCBI Taxonomy" id="65515"/>
    <lineage>
        <taxon>Bacteria</taxon>
        <taxon>Bacillati</taxon>
        <taxon>Actinomycetota</taxon>
        <taxon>Actinomycetes</taxon>
        <taxon>Streptosporangiales</taxon>
        <taxon>Streptosporangiaceae</taxon>
        <taxon>Nonomuraea</taxon>
    </lineage>
</organism>
<sequence length="601" mass="63533">MRGGESMHTVKKRLLVACCLLVATCPPAAAEPAPSAGEVAEARAAVRHRAEALGAASVRLANAHTRLEALVAEAGRKVEAYNGQLVRLEQAKARHAAATVRLKAAEAKVAEASAAVSMLAAQSYGGMDLSNPMVGMLSDEGGVPGYLHRAGMLASMGDEQGETLKLVRDTQEVAAVLRAQTQEAYAEQQDAFRQAQEAKAAARAAVDRQAREAKLIEAEKRRLQSRVDAARSAAERLARQREEALERARLEREARLATRLAHRGGAAAGGWDAGGSSATMGDVAADWALSQLGKPYVWAAAGPSSYDCSGLTMRAWEQVGVRLDHWTGTQWTSGPHIPLDQLRRGDLLFFGKLTSNPGDIHHVGMYIGRGLMVHAPQTGDVVRVASMWRRDLVGATRAPLTPRAAHPRRGARLSEEASVGAVALVLGALEGAHDLGLGLDPAHPVGALDRLAGLQVLVDLEEVLDLQPVELGHVVDVADVLHPRVGGRDAQDLVVAALLIRHAEHADGAAGDVAAGEGRLLQQHQRVEGVAVLTEGVLDEPVVGGVLRGGEQEPVKPDLAGLVVHFVLVPLPLRNFNDNVELHRGSSARAPGHPRMGVSVS</sequence>
<dbReference type="GO" id="GO:0006508">
    <property type="term" value="P:proteolysis"/>
    <property type="evidence" value="ECO:0007669"/>
    <property type="project" value="UniProtKB-KW"/>
</dbReference>
<dbReference type="Pfam" id="PF00877">
    <property type="entry name" value="NLPC_P60"/>
    <property type="match status" value="1"/>
</dbReference>
<evidence type="ECO:0000256" key="4">
    <source>
        <dbReference type="ARBA" id="ARBA00022807"/>
    </source>
</evidence>
<feature type="domain" description="NlpC/P60" evidence="7">
    <location>
        <begin position="278"/>
        <end position="405"/>
    </location>
</feature>
<name>A0A7W5VE71_9ACTN</name>
<evidence type="ECO:0000256" key="5">
    <source>
        <dbReference type="SAM" id="Coils"/>
    </source>
</evidence>
<dbReference type="EMBL" id="JACIBV010000001">
    <property type="protein sequence ID" value="MBB3729835.1"/>
    <property type="molecule type" value="Genomic_DNA"/>
</dbReference>
<evidence type="ECO:0000256" key="2">
    <source>
        <dbReference type="ARBA" id="ARBA00022670"/>
    </source>
</evidence>
<evidence type="ECO:0000259" key="7">
    <source>
        <dbReference type="PROSITE" id="PS51935"/>
    </source>
</evidence>
<evidence type="ECO:0000256" key="3">
    <source>
        <dbReference type="ARBA" id="ARBA00022801"/>
    </source>
</evidence>
<feature type="chain" id="PRO_5039717206" evidence="6">
    <location>
        <begin position="30"/>
        <end position="601"/>
    </location>
</feature>
<dbReference type="GO" id="GO:0008234">
    <property type="term" value="F:cysteine-type peptidase activity"/>
    <property type="evidence" value="ECO:0007669"/>
    <property type="project" value="UniProtKB-KW"/>
</dbReference>
<keyword evidence="2" id="KW-0645">Protease</keyword>
<evidence type="ECO:0000313" key="9">
    <source>
        <dbReference type="Proteomes" id="UP000579945"/>
    </source>
</evidence>
<feature type="signal peptide" evidence="6">
    <location>
        <begin position="1"/>
        <end position="29"/>
    </location>
</feature>
<keyword evidence="6" id="KW-0732">Signal</keyword>
<dbReference type="AlphaFoldDB" id="A0A7W5VE71"/>
<protein>
    <submittedName>
        <fullName evidence="8">Cell wall-associated NlpC family hydrolase</fullName>
    </submittedName>
</protein>
<dbReference type="InterPro" id="IPR000064">
    <property type="entry name" value="NLP_P60_dom"/>
</dbReference>
<keyword evidence="4" id="KW-0788">Thiol protease</keyword>
<evidence type="ECO:0000256" key="1">
    <source>
        <dbReference type="ARBA" id="ARBA00007074"/>
    </source>
</evidence>
<accession>A0A7W5VE71</accession>
<keyword evidence="5" id="KW-0175">Coiled coil</keyword>
<comment type="similarity">
    <text evidence="1">Belongs to the peptidase C40 family.</text>
</comment>
<gene>
    <name evidence="8" type="ORF">FHR33_005695</name>
</gene>
<feature type="coiled-coil region" evidence="5">
    <location>
        <begin position="178"/>
        <end position="254"/>
    </location>
</feature>
<dbReference type="Proteomes" id="UP000579945">
    <property type="component" value="Unassembled WGS sequence"/>
</dbReference>
<dbReference type="PANTHER" id="PTHR47359">
    <property type="entry name" value="PEPTIDOGLYCAN DL-ENDOPEPTIDASE CWLO"/>
    <property type="match status" value="1"/>
</dbReference>
<proteinExistence type="inferred from homology"/>
<dbReference type="InterPro" id="IPR051794">
    <property type="entry name" value="PG_Endopeptidase_C40"/>
</dbReference>
<dbReference type="InterPro" id="IPR038765">
    <property type="entry name" value="Papain-like_cys_pep_sf"/>
</dbReference>
<comment type="caution">
    <text evidence="8">The sequence shown here is derived from an EMBL/GenBank/DDBJ whole genome shotgun (WGS) entry which is preliminary data.</text>
</comment>
<reference evidence="8 9" key="1">
    <citation type="submission" date="2020-08" db="EMBL/GenBank/DDBJ databases">
        <title>Sequencing the genomes of 1000 actinobacteria strains.</title>
        <authorList>
            <person name="Klenk H.-P."/>
        </authorList>
    </citation>
    <scope>NUCLEOTIDE SEQUENCE [LARGE SCALE GENOMIC DNA]</scope>
    <source>
        <strain evidence="8 9">DSM 44320</strain>
    </source>
</reference>
<feature type="coiled-coil region" evidence="5">
    <location>
        <begin position="71"/>
        <end position="122"/>
    </location>
</feature>